<reference evidence="3 4" key="1">
    <citation type="submission" date="2019-07" db="EMBL/GenBank/DDBJ databases">
        <title>Whole genome shotgun sequence of Nocardia ninae NBRC 108245.</title>
        <authorList>
            <person name="Hosoyama A."/>
            <person name="Uohara A."/>
            <person name="Ohji S."/>
            <person name="Ichikawa N."/>
        </authorList>
    </citation>
    <scope>NUCLEOTIDE SEQUENCE [LARGE SCALE GENOMIC DNA]</scope>
    <source>
        <strain evidence="3 4">NBRC 108245</strain>
    </source>
</reference>
<dbReference type="Proteomes" id="UP000321424">
    <property type="component" value="Unassembled WGS sequence"/>
</dbReference>
<feature type="transmembrane region" description="Helical" evidence="2">
    <location>
        <begin position="293"/>
        <end position="314"/>
    </location>
</feature>
<feature type="coiled-coil region" evidence="1">
    <location>
        <begin position="234"/>
        <end position="268"/>
    </location>
</feature>
<keyword evidence="1" id="KW-0175">Coiled coil</keyword>
<keyword evidence="2" id="KW-0472">Membrane</keyword>
<dbReference type="AlphaFoldDB" id="A0A511MTD1"/>
<comment type="caution">
    <text evidence="3">The sequence shown here is derived from an EMBL/GenBank/DDBJ whole genome shotgun (WGS) entry which is preliminary data.</text>
</comment>
<organism evidence="3 4">
    <name type="scientific">Nocardia ninae NBRC 108245</name>
    <dbReference type="NCBI Taxonomy" id="1210091"/>
    <lineage>
        <taxon>Bacteria</taxon>
        <taxon>Bacillati</taxon>
        <taxon>Actinomycetota</taxon>
        <taxon>Actinomycetes</taxon>
        <taxon>Mycobacteriales</taxon>
        <taxon>Nocardiaceae</taxon>
        <taxon>Nocardia</taxon>
    </lineage>
</organism>
<dbReference type="RefSeq" id="WP_246181389.1">
    <property type="nucleotide sequence ID" value="NZ_BJXA01000117.1"/>
</dbReference>
<accession>A0A511MTD1</accession>
<protein>
    <submittedName>
        <fullName evidence="3">Uncharacterized protein</fullName>
    </submittedName>
</protein>
<gene>
    <name evidence="3" type="ORF">NN4_83610</name>
</gene>
<dbReference type="EMBL" id="BJXA01000117">
    <property type="protein sequence ID" value="GEM43842.1"/>
    <property type="molecule type" value="Genomic_DNA"/>
</dbReference>
<evidence type="ECO:0000313" key="4">
    <source>
        <dbReference type="Proteomes" id="UP000321424"/>
    </source>
</evidence>
<evidence type="ECO:0000313" key="3">
    <source>
        <dbReference type="EMBL" id="GEM43842.1"/>
    </source>
</evidence>
<sequence length="315" mass="35652">MRTKQRAEIACGRRAMLAELGITDGPGRARRQSGGYGCKCPECDAAQWDMRRLKYWVCGRLLAYGADVAEVDRRVAGLPVDIYWRKGDREYVIEVRSGSLERTLAQEHTERLRAAGIAEVLWLCPPGYWVDHLHALGIADFAPPACDYQAVAGVLDTAHSAVVAPSRQPLELREFIHGWVTGDIVWGYRDVSKGGWATVADWEHHTKTQAMIISRQRQELVNQRTTLALSRKTVRDKQKNLMKLTARLERAELEAQERAEALAQARRKLDDHHRLDTSLRATIKNLQQTINHWQLMTCCAMMLIVTFLAGAMVVR</sequence>
<keyword evidence="4" id="KW-1185">Reference proteome</keyword>
<keyword evidence="2" id="KW-1133">Transmembrane helix</keyword>
<proteinExistence type="predicted"/>
<evidence type="ECO:0000256" key="1">
    <source>
        <dbReference type="SAM" id="Coils"/>
    </source>
</evidence>
<keyword evidence="2" id="KW-0812">Transmembrane</keyword>
<evidence type="ECO:0000256" key="2">
    <source>
        <dbReference type="SAM" id="Phobius"/>
    </source>
</evidence>
<name>A0A511MTD1_9NOCA</name>